<dbReference type="PANTHER" id="PTHR24314">
    <property type="entry name" value="NON-SPECIFIC LIPID TRANSFER PROTEIN-RELATED"/>
    <property type="match status" value="1"/>
</dbReference>
<reference evidence="2" key="1">
    <citation type="submission" date="2008-06" db="EMBL/GenBank/DDBJ databases">
        <title>Complete sequence of chromosome of Prosthecochloris aestuarii DSM 271.</title>
        <authorList>
            <consortium name="US DOE Joint Genome Institute"/>
            <person name="Lucas S."/>
            <person name="Copeland A."/>
            <person name="Lapidus A."/>
            <person name="Glavina del Rio T."/>
            <person name="Dalin E."/>
            <person name="Tice H."/>
            <person name="Bruce D."/>
            <person name="Goodwin L."/>
            <person name="Pitluck S."/>
            <person name="Schmutz J."/>
            <person name="Larimer F."/>
            <person name="Land M."/>
            <person name="Hauser L."/>
            <person name="Kyrpides N."/>
            <person name="Anderson I."/>
            <person name="Liu Z."/>
            <person name="Li T."/>
            <person name="Zhao F."/>
            <person name="Overmann J."/>
            <person name="Bryant D.A."/>
            <person name="Richardson P."/>
        </authorList>
    </citation>
    <scope>NUCLEOTIDE SEQUENCE [LARGE SCALE GENOMIC DNA]</scope>
    <source>
        <strain evidence="2">DSM 271</strain>
    </source>
</reference>
<organism evidence="2 3">
    <name type="scientific">Prosthecochloris aestuarii (strain DSM 271 / SK 413)</name>
    <dbReference type="NCBI Taxonomy" id="290512"/>
    <lineage>
        <taxon>Bacteria</taxon>
        <taxon>Pseudomonadati</taxon>
        <taxon>Chlorobiota</taxon>
        <taxon>Chlorobiia</taxon>
        <taxon>Chlorobiales</taxon>
        <taxon>Chlorobiaceae</taxon>
        <taxon>Prosthecochloris</taxon>
    </lineage>
</organism>
<comment type="similarity">
    <text evidence="1">Belongs to the short-chain dehydrogenases/reductases (SDR) family.</text>
</comment>
<sequence length="256" mass="28345">MQCLTGTSRIICYGADGCYYWQSRGLGYGLAEAFLERGHRVVINATTQEGTAEALKKLIRFGTKVYGVAGDVRMRDAVEYLCASAAQQFGSADNWVNNAGIVHLQGSGKIFTMEGLGSEGFMMDGMILYGTTKRAVSNFTRSFAHEIQGSGVMVGTLSPGMAVTDMLRRTVCDGLPESLKRQRFYKSMADDVETVASFLCSHMLAASGKEFQKIQWLTKRKIFLRMLVAPFKRRNFFSGCSPGHLITEDRTPRECF</sequence>
<dbReference type="KEGG" id="paa:Paes_0602"/>
<dbReference type="EMBL" id="CP001108">
    <property type="protein sequence ID" value="ACF45658.1"/>
    <property type="molecule type" value="Genomic_DNA"/>
</dbReference>
<dbReference type="GO" id="GO:0034256">
    <property type="term" value="F:chlorophyll(ide) b reductase activity"/>
    <property type="evidence" value="ECO:0007669"/>
    <property type="project" value="TreeGrafter"/>
</dbReference>
<dbReference type="CDD" id="cd05233">
    <property type="entry name" value="SDR_c"/>
    <property type="match status" value="1"/>
</dbReference>
<dbReference type="STRING" id="290512.Paes_0602"/>
<name>B4S607_PROA2</name>
<keyword evidence="3" id="KW-1185">Reference proteome</keyword>
<evidence type="ECO:0000313" key="3">
    <source>
        <dbReference type="Proteomes" id="UP000002725"/>
    </source>
</evidence>
<dbReference type="Pfam" id="PF13561">
    <property type="entry name" value="adh_short_C2"/>
    <property type="match status" value="1"/>
</dbReference>
<dbReference type="GO" id="GO:0010304">
    <property type="term" value="P:PSII associated light-harvesting complex II catabolic process"/>
    <property type="evidence" value="ECO:0007669"/>
    <property type="project" value="TreeGrafter"/>
</dbReference>
<evidence type="ECO:0000256" key="1">
    <source>
        <dbReference type="RuleBase" id="RU000363"/>
    </source>
</evidence>
<protein>
    <submittedName>
        <fullName evidence="2">Short-chain dehydrogenase/reductase SDR</fullName>
    </submittedName>
</protein>
<dbReference type="HOGENOM" id="CLU_010194_2_4_10"/>
<dbReference type="eggNOG" id="COG0300">
    <property type="taxonomic scope" value="Bacteria"/>
</dbReference>
<dbReference type="Pfam" id="PF00106">
    <property type="entry name" value="adh_short"/>
    <property type="match status" value="1"/>
</dbReference>
<dbReference type="InterPro" id="IPR002347">
    <property type="entry name" value="SDR_fam"/>
</dbReference>
<dbReference type="PRINTS" id="PR00080">
    <property type="entry name" value="SDRFAMILY"/>
</dbReference>
<dbReference type="PRINTS" id="PR00081">
    <property type="entry name" value="GDHRDH"/>
</dbReference>
<evidence type="ECO:0000313" key="2">
    <source>
        <dbReference type="EMBL" id="ACF45658.1"/>
    </source>
</evidence>
<dbReference type="InterPro" id="IPR036291">
    <property type="entry name" value="NAD(P)-bd_dom_sf"/>
</dbReference>
<proteinExistence type="inferred from homology"/>
<dbReference type="SUPFAM" id="SSF51735">
    <property type="entry name" value="NAD(P)-binding Rossmann-fold domains"/>
    <property type="match status" value="1"/>
</dbReference>
<dbReference type="GO" id="GO:0015996">
    <property type="term" value="P:chlorophyll catabolic process"/>
    <property type="evidence" value="ECO:0007669"/>
    <property type="project" value="TreeGrafter"/>
</dbReference>
<dbReference type="InterPro" id="IPR052625">
    <property type="entry name" value="Chl_b_Red"/>
</dbReference>
<dbReference type="PROSITE" id="PS00061">
    <property type="entry name" value="ADH_SHORT"/>
    <property type="match status" value="1"/>
</dbReference>
<dbReference type="Proteomes" id="UP000002725">
    <property type="component" value="Chromosome"/>
</dbReference>
<dbReference type="Gene3D" id="3.40.50.720">
    <property type="entry name" value="NAD(P)-binding Rossmann-like Domain"/>
    <property type="match status" value="2"/>
</dbReference>
<dbReference type="InterPro" id="IPR020904">
    <property type="entry name" value="Sc_DH/Rdtase_CS"/>
</dbReference>
<dbReference type="PANTHER" id="PTHR24314:SF21">
    <property type="entry name" value="CHLOROPHYLL(IDE) B REDUCTASE NYC1, CHLOROPLASTIC-RELATED"/>
    <property type="match status" value="1"/>
</dbReference>
<gene>
    <name evidence="2" type="ordered locus">Paes_0602</name>
</gene>
<accession>B4S607</accession>
<dbReference type="AlphaFoldDB" id="B4S607"/>